<keyword evidence="6" id="KW-0812">Transmembrane</keyword>
<proteinExistence type="inferred from homology"/>
<dbReference type="Proteomes" id="UP000663828">
    <property type="component" value="Unassembled WGS sequence"/>
</dbReference>
<feature type="region of interest" description="Disordered" evidence="5">
    <location>
        <begin position="15"/>
        <end position="35"/>
    </location>
</feature>
<evidence type="ECO:0000313" key="7">
    <source>
        <dbReference type="EMBL" id="CAF1281488.1"/>
    </source>
</evidence>
<comment type="caution">
    <text evidence="7">The sequence shown here is derived from an EMBL/GenBank/DDBJ whole genome shotgun (WGS) entry which is preliminary data.</text>
</comment>
<evidence type="ECO:0000256" key="5">
    <source>
        <dbReference type="SAM" id="MobiDB-lite"/>
    </source>
</evidence>
<keyword evidence="2" id="KW-0813">Transport</keyword>
<name>A0A815C7N3_ADIRI</name>
<keyword evidence="8" id="KW-1185">Reference proteome</keyword>
<evidence type="ECO:0000256" key="4">
    <source>
        <dbReference type="ARBA" id="ARBA00022775"/>
    </source>
</evidence>
<keyword evidence="3" id="KW-0268">Exocytosis</keyword>
<sequence>MASFIMKQMMGSQLDKVKELTGGDGEKKEGANEEEDPEVNQIYLSLYITSCALFVIINSTIMIVKGYL</sequence>
<protein>
    <submittedName>
        <fullName evidence="7">Uncharacterized protein</fullName>
    </submittedName>
</protein>
<dbReference type="GO" id="GO:0006887">
    <property type="term" value="P:exocytosis"/>
    <property type="evidence" value="ECO:0007669"/>
    <property type="project" value="UniProtKB-KW"/>
</dbReference>
<dbReference type="GO" id="GO:0019905">
    <property type="term" value="F:syntaxin binding"/>
    <property type="evidence" value="ECO:0007669"/>
    <property type="project" value="InterPro"/>
</dbReference>
<evidence type="ECO:0000256" key="1">
    <source>
        <dbReference type="ARBA" id="ARBA00005396"/>
    </source>
</evidence>
<evidence type="ECO:0000256" key="6">
    <source>
        <dbReference type="SAM" id="Phobius"/>
    </source>
</evidence>
<gene>
    <name evidence="7" type="ORF">XAT740_LOCUS27841</name>
</gene>
<dbReference type="AlphaFoldDB" id="A0A815C7N3"/>
<dbReference type="Pfam" id="PF05835">
    <property type="entry name" value="Synaphin"/>
    <property type="match status" value="1"/>
</dbReference>
<dbReference type="EMBL" id="CAJNOR010002347">
    <property type="protein sequence ID" value="CAF1281488.1"/>
    <property type="molecule type" value="Genomic_DNA"/>
</dbReference>
<keyword evidence="6" id="KW-1133">Transmembrane helix</keyword>
<dbReference type="InterPro" id="IPR008849">
    <property type="entry name" value="Synaphin"/>
</dbReference>
<comment type="similarity">
    <text evidence="1">Belongs to the complexin/synaphin family.</text>
</comment>
<dbReference type="GO" id="GO:0006836">
    <property type="term" value="P:neurotransmitter transport"/>
    <property type="evidence" value="ECO:0007669"/>
    <property type="project" value="UniProtKB-KW"/>
</dbReference>
<accession>A0A815C7N3</accession>
<evidence type="ECO:0000256" key="3">
    <source>
        <dbReference type="ARBA" id="ARBA00022483"/>
    </source>
</evidence>
<organism evidence="7 8">
    <name type="scientific">Adineta ricciae</name>
    <name type="common">Rotifer</name>
    <dbReference type="NCBI Taxonomy" id="249248"/>
    <lineage>
        <taxon>Eukaryota</taxon>
        <taxon>Metazoa</taxon>
        <taxon>Spiralia</taxon>
        <taxon>Gnathifera</taxon>
        <taxon>Rotifera</taxon>
        <taxon>Eurotatoria</taxon>
        <taxon>Bdelloidea</taxon>
        <taxon>Adinetida</taxon>
        <taxon>Adinetidae</taxon>
        <taxon>Adineta</taxon>
    </lineage>
</organism>
<evidence type="ECO:0000256" key="2">
    <source>
        <dbReference type="ARBA" id="ARBA00022448"/>
    </source>
</evidence>
<feature type="compositionally biased region" description="Basic and acidic residues" evidence="5">
    <location>
        <begin position="15"/>
        <end position="31"/>
    </location>
</feature>
<keyword evidence="4" id="KW-0532">Neurotransmitter transport</keyword>
<reference evidence="7" key="1">
    <citation type="submission" date="2021-02" db="EMBL/GenBank/DDBJ databases">
        <authorList>
            <person name="Nowell W R."/>
        </authorList>
    </citation>
    <scope>NUCLEOTIDE SEQUENCE</scope>
</reference>
<feature type="transmembrane region" description="Helical" evidence="6">
    <location>
        <begin position="42"/>
        <end position="64"/>
    </location>
</feature>
<evidence type="ECO:0000313" key="8">
    <source>
        <dbReference type="Proteomes" id="UP000663828"/>
    </source>
</evidence>
<keyword evidence="6" id="KW-0472">Membrane</keyword>